<comment type="caution">
    <text evidence="1">The sequence shown here is derived from an EMBL/GenBank/DDBJ whole genome shotgun (WGS) entry which is preliminary data.</text>
</comment>
<keyword evidence="2" id="KW-1185">Reference proteome</keyword>
<dbReference type="EMBL" id="AWWV01011419">
    <property type="protein sequence ID" value="OMO72491.1"/>
    <property type="molecule type" value="Genomic_DNA"/>
</dbReference>
<sequence>MLGQSGYQWISWHHVPEFIMDDEACIEITLQVGLDPEEAAGEAWYKTNISDSDYEEFEKYSKWLGVSL</sequence>
<dbReference type="AlphaFoldDB" id="A0A1R3HQS2"/>
<dbReference type="OrthoDB" id="1989749at2759"/>
<protein>
    <submittedName>
        <fullName evidence="1">Uncharacterized protein</fullName>
    </submittedName>
</protein>
<accession>A0A1R3HQS2</accession>
<gene>
    <name evidence="1" type="ORF">CCACVL1_17764</name>
</gene>
<name>A0A1R3HQS2_COCAP</name>
<dbReference type="STRING" id="210143.A0A1R3HQS2"/>
<dbReference type="Proteomes" id="UP000188268">
    <property type="component" value="Unassembled WGS sequence"/>
</dbReference>
<reference evidence="1 2" key="1">
    <citation type="submission" date="2013-09" db="EMBL/GenBank/DDBJ databases">
        <title>Corchorus capsularis genome sequencing.</title>
        <authorList>
            <person name="Alam M."/>
            <person name="Haque M.S."/>
            <person name="Islam M.S."/>
            <person name="Emdad E.M."/>
            <person name="Islam M.M."/>
            <person name="Ahmed B."/>
            <person name="Halim A."/>
            <person name="Hossen Q.M.M."/>
            <person name="Hossain M.Z."/>
            <person name="Ahmed R."/>
            <person name="Khan M.M."/>
            <person name="Islam R."/>
            <person name="Rashid M.M."/>
            <person name="Khan S.A."/>
            <person name="Rahman M.S."/>
            <person name="Alam M."/>
        </authorList>
    </citation>
    <scope>NUCLEOTIDE SEQUENCE [LARGE SCALE GENOMIC DNA]</scope>
    <source>
        <strain evidence="2">cv. CVL-1</strain>
        <tissue evidence="1">Whole seedling</tissue>
    </source>
</reference>
<proteinExistence type="predicted"/>
<dbReference type="Gramene" id="OMO72491">
    <property type="protein sequence ID" value="OMO72491"/>
    <property type="gene ID" value="CCACVL1_17764"/>
</dbReference>
<organism evidence="1 2">
    <name type="scientific">Corchorus capsularis</name>
    <name type="common">Jute</name>
    <dbReference type="NCBI Taxonomy" id="210143"/>
    <lineage>
        <taxon>Eukaryota</taxon>
        <taxon>Viridiplantae</taxon>
        <taxon>Streptophyta</taxon>
        <taxon>Embryophyta</taxon>
        <taxon>Tracheophyta</taxon>
        <taxon>Spermatophyta</taxon>
        <taxon>Magnoliopsida</taxon>
        <taxon>eudicotyledons</taxon>
        <taxon>Gunneridae</taxon>
        <taxon>Pentapetalae</taxon>
        <taxon>rosids</taxon>
        <taxon>malvids</taxon>
        <taxon>Malvales</taxon>
        <taxon>Malvaceae</taxon>
        <taxon>Grewioideae</taxon>
        <taxon>Apeibeae</taxon>
        <taxon>Corchorus</taxon>
    </lineage>
</organism>
<evidence type="ECO:0000313" key="2">
    <source>
        <dbReference type="Proteomes" id="UP000188268"/>
    </source>
</evidence>
<evidence type="ECO:0000313" key="1">
    <source>
        <dbReference type="EMBL" id="OMO72491.1"/>
    </source>
</evidence>